<accession>A0A9W8HAP2</accession>
<evidence type="ECO:0000313" key="2">
    <source>
        <dbReference type="EMBL" id="KAJ2781351.1"/>
    </source>
</evidence>
<name>A0A9W8HAP2_9FUNG</name>
<feature type="compositionally biased region" description="Basic residues" evidence="1">
    <location>
        <begin position="176"/>
        <end position="186"/>
    </location>
</feature>
<keyword evidence="3" id="KW-1185">Reference proteome</keyword>
<dbReference type="OrthoDB" id="5590456at2759"/>
<evidence type="ECO:0000256" key="1">
    <source>
        <dbReference type="SAM" id="MobiDB-lite"/>
    </source>
</evidence>
<organism evidence="2 3">
    <name type="scientific">Coemansia javaensis</name>
    <dbReference type="NCBI Taxonomy" id="2761396"/>
    <lineage>
        <taxon>Eukaryota</taxon>
        <taxon>Fungi</taxon>
        <taxon>Fungi incertae sedis</taxon>
        <taxon>Zoopagomycota</taxon>
        <taxon>Kickxellomycotina</taxon>
        <taxon>Kickxellomycetes</taxon>
        <taxon>Kickxellales</taxon>
        <taxon>Kickxellaceae</taxon>
        <taxon>Coemansia</taxon>
    </lineage>
</organism>
<proteinExistence type="predicted"/>
<protein>
    <submittedName>
        <fullName evidence="2">Uncharacterized protein</fullName>
    </submittedName>
</protein>
<feature type="compositionally biased region" description="Basic and acidic residues" evidence="1">
    <location>
        <begin position="49"/>
        <end position="67"/>
    </location>
</feature>
<feature type="compositionally biased region" description="Low complexity" evidence="1">
    <location>
        <begin position="28"/>
        <end position="46"/>
    </location>
</feature>
<evidence type="ECO:0000313" key="3">
    <source>
        <dbReference type="Proteomes" id="UP001140217"/>
    </source>
</evidence>
<gene>
    <name evidence="2" type="ORF">H4R18_002926</name>
</gene>
<feature type="region of interest" description="Disordered" evidence="1">
    <location>
        <begin position="158"/>
        <end position="220"/>
    </location>
</feature>
<sequence length="329" mass="36507">MDAPTSSDEIATLRQIVANLTLELEALKQEQQQQQTAGQPASSQAPGGHDAETADKSRQALKDRRRQLERDRRIEALIDDGTLFKDICTTALGTRTYFLWDETSKSPGMTYRLARALCDASNEAFLQLDVLPEEMTADNFEDVCMRVDDMAWRLEEFRPRQPEPKAEAVAAPAARKGQRHRRRRGPKRQDDPDASNSYTIGGIGIAPRAEDSSSGRQGGRLSHLPLLPGLLCRGKEIRGRAYQGAQVSLITIAAAQRLGVHVSTSSRPTLSPLWPTAEPYVSRGRARIRLRIPAERRAAWVRPVVVDFGDECWDVLVGADVLGRLQTSM</sequence>
<dbReference type="AlphaFoldDB" id="A0A9W8HAP2"/>
<dbReference type="EMBL" id="JANBUL010000107">
    <property type="protein sequence ID" value="KAJ2781351.1"/>
    <property type="molecule type" value="Genomic_DNA"/>
</dbReference>
<comment type="caution">
    <text evidence="2">The sequence shown here is derived from an EMBL/GenBank/DDBJ whole genome shotgun (WGS) entry which is preliminary data.</text>
</comment>
<dbReference type="Proteomes" id="UP001140217">
    <property type="component" value="Unassembled WGS sequence"/>
</dbReference>
<feature type="region of interest" description="Disordered" evidence="1">
    <location>
        <begin position="28"/>
        <end position="67"/>
    </location>
</feature>
<reference evidence="2" key="1">
    <citation type="submission" date="2022-07" db="EMBL/GenBank/DDBJ databases">
        <title>Phylogenomic reconstructions and comparative analyses of Kickxellomycotina fungi.</title>
        <authorList>
            <person name="Reynolds N.K."/>
            <person name="Stajich J.E."/>
            <person name="Barry K."/>
            <person name="Grigoriev I.V."/>
            <person name="Crous P."/>
            <person name="Smith M.E."/>
        </authorList>
    </citation>
    <scope>NUCLEOTIDE SEQUENCE</scope>
    <source>
        <strain evidence="2">NBRC 105414</strain>
    </source>
</reference>